<dbReference type="GO" id="GO:0016491">
    <property type="term" value="F:oxidoreductase activity"/>
    <property type="evidence" value="ECO:0007669"/>
    <property type="project" value="InterPro"/>
</dbReference>
<dbReference type="AlphaFoldDB" id="A0A7I7Y2T7"/>
<evidence type="ECO:0000313" key="1">
    <source>
        <dbReference type="EMBL" id="BBZ35342.1"/>
    </source>
</evidence>
<sequence length="244" mass="28191">MTGELLRRHLGDRRFLLMLPRAVCLQLLHPTIARGILEHALMRERIWLHKKRTVPALIRIAYTDREMRRFIQFAHEHVKGTDEQGRPYHALNPDVFHFQHATFVETLVTMVNTFIGPLDADEHERLYQDCCEWYRRYGISDRPMPGSWADFTEWFSHECNTVLSAGPHFEPFRDQIFEPTDWWPRVVPRGAIRAMQHPWAVELTGVTPSASDRLSLRMFAGVCRAGAGVAALRAPAALREPVSS</sequence>
<dbReference type="RefSeq" id="WP_234812766.1">
    <property type="nucleotide sequence ID" value="NZ_AP022612.1"/>
</dbReference>
<proteinExistence type="predicted"/>
<dbReference type="PANTHER" id="PTHR36151:SF3">
    <property type="entry name" value="ER-BOUND OXYGENASE MPAB_MPAB'_RUBBER OXYGENASE CATALYTIC DOMAIN-CONTAINING PROTEIN"/>
    <property type="match status" value="1"/>
</dbReference>
<dbReference type="EMBL" id="AP022612">
    <property type="protein sequence ID" value="BBZ35342.1"/>
    <property type="molecule type" value="Genomic_DNA"/>
</dbReference>
<accession>A0A7I7Y2T7</accession>
<reference evidence="1" key="1">
    <citation type="journal article" date="2019" name="Emerg. Microbes Infect.">
        <title>Comprehensive subspecies identification of 175 nontuberculous mycobacteria species based on 7547 genomic profiles.</title>
        <authorList>
            <person name="Matsumoto Y."/>
            <person name="Kinjo T."/>
            <person name="Motooka D."/>
            <person name="Nabeya D."/>
            <person name="Jung N."/>
            <person name="Uechi K."/>
            <person name="Horii T."/>
            <person name="Iida T."/>
            <person name="Fujita J."/>
            <person name="Nakamura S."/>
        </authorList>
    </citation>
    <scope>NUCLEOTIDE SEQUENCE [LARGE SCALE GENOMIC DNA]</scope>
    <source>
        <strain evidence="1">JCM 13671</strain>
    </source>
</reference>
<reference evidence="1" key="2">
    <citation type="submission" date="2020-02" db="EMBL/GenBank/DDBJ databases">
        <authorList>
            <person name="Matsumoto Y."/>
            <person name="Motooka D."/>
            <person name="Nakamura S."/>
        </authorList>
    </citation>
    <scope>NUCLEOTIDE SEQUENCE</scope>
    <source>
        <strain evidence="1">JCM 13671</strain>
    </source>
</reference>
<name>A0A7I7Y2T7_9MYCO</name>
<gene>
    <name evidence="1" type="ORF">MCNF_39470</name>
</gene>
<organism evidence="1 2">
    <name type="scientific">Mycolicibacterium confluentis</name>
    <dbReference type="NCBI Taxonomy" id="28047"/>
    <lineage>
        <taxon>Bacteria</taxon>
        <taxon>Bacillati</taxon>
        <taxon>Actinomycetota</taxon>
        <taxon>Actinomycetes</taxon>
        <taxon>Mycobacteriales</taxon>
        <taxon>Mycobacteriaceae</taxon>
        <taxon>Mycolicibacterium</taxon>
    </lineage>
</organism>
<evidence type="ECO:0000313" key="2">
    <source>
        <dbReference type="Proteomes" id="UP000466931"/>
    </source>
</evidence>
<keyword evidence="2" id="KW-1185">Reference proteome</keyword>
<dbReference type="Proteomes" id="UP000466931">
    <property type="component" value="Chromosome"/>
</dbReference>
<dbReference type="InterPro" id="IPR018713">
    <property type="entry name" value="MPAB/Lcp_cat_dom"/>
</dbReference>
<protein>
    <submittedName>
        <fullName evidence="1">Uncharacterized protein</fullName>
    </submittedName>
</protein>
<dbReference type="PANTHER" id="PTHR36151">
    <property type="entry name" value="BLR2777 PROTEIN"/>
    <property type="match status" value="1"/>
</dbReference>
<dbReference type="Pfam" id="PF09995">
    <property type="entry name" value="MPAB_Lcp_cat"/>
    <property type="match status" value="1"/>
</dbReference>